<dbReference type="EMBL" id="NCKU01010842">
    <property type="protein sequence ID" value="RWS00649.1"/>
    <property type="molecule type" value="Genomic_DNA"/>
</dbReference>
<dbReference type="InterPro" id="IPR007484">
    <property type="entry name" value="Peptidase_M28"/>
</dbReference>
<comment type="similarity">
    <text evidence="2">Belongs to the peptidase M28 family. M28B subfamily.</text>
</comment>
<comment type="cofactor">
    <cofactor evidence="1">
        <name>Zn(2+)</name>
        <dbReference type="ChEBI" id="CHEBI:29105"/>
    </cofactor>
</comment>
<dbReference type="InterPro" id="IPR045175">
    <property type="entry name" value="M28_fam"/>
</dbReference>
<dbReference type="Pfam" id="PF04389">
    <property type="entry name" value="Peptidase_M28"/>
    <property type="match status" value="1"/>
</dbReference>
<evidence type="ECO:0000313" key="5">
    <source>
        <dbReference type="Proteomes" id="UP000285301"/>
    </source>
</evidence>
<dbReference type="SUPFAM" id="SSF53187">
    <property type="entry name" value="Zn-dependent exopeptidases"/>
    <property type="match status" value="1"/>
</dbReference>
<dbReference type="AlphaFoldDB" id="A0A443QC98"/>
<feature type="domain" description="Peptidase M28" evidence="3">
    <location>
        <begin position="137"/>
        <end position="264"/>
    </location>
</feature>
<evidence type="ECO:0000313" key="4">
    <source>
        <dbReference type="EMBL" id="RWS00649.1"/>
    </source>
</evidence>
<dbReference type="PANTHER" id="PTHR12147:SF26">
    <property type="entry name" value="PEPTIDASE M28 DOMAIN-CONTAINING PROTEIN"/>
    <property type="match status" value="1"/>
</dbReference>
<sequence length="400" mass="45447">LLPTHHASRFNLSDFSVETEIRRHVNITVDNLLHQDRIITSEIRKVSKYRKKSLQRAGAVNKLFADENEMHKTFLELFSQPRSHEYSESLKQQVRNKIIAKFEEYGFDVSTQRFIYSPFGYPYNGINIIAVKNGLNRGKARDEIILVGGHYDTVEESPGVDDNGSGMVAVLETARVLRSVQLKQTIMFVAFDLEEQGLLGSLAFVRDYLIPVELSKTGAKFLGAFVTDMVLRQESDENSQKLPSDVAEVKAVPNAAAQIRANQNRGDFVAVWSRRGVDTELWQSLSNSWSQLQNPLNFKLIDLDSPLPATTPTAEQLEKYGTFTRSDHAAFWYHKNENYSSTLNAILLTDLAPWRGLQGRCYHRYCDDTRQLTPKNLNFMKQTVDALLITITNNPPKSTK</sequence>
<evidence type="ECO:0000256" key="2">
    <source>
        <dbReference type="ARBA" id="ARBA00005634"/>
    </source>
</evidence>
<dbReference type="OrthoDB" id="2214at2759"/>
<organism evidence="4 5">
    <name type="scientific">Dinothrombium tinctorium</name>
    <dbReference type="NCBI Taxonomy" id="1965070"/>
    <lineage>
        <taxon>Eukaryota</taxon>
        <taxon>Metazoa</taxon>
        <taxon>Ecdysozoa</taxon>
        <taxon>Arthropoda</taxon>
        <taxon>Chelicerata</taxon>
        <taxon>Arachnida</taxon>
        <taxon>Acari</taxon>
        <taxon>Acariformes</taxon>
        <taxon>Trombidiformes</taxon>
        <taxon>Prostigmata</taxon>
        <taxon>Anystina</taxon>
        <taxon>Parasitengona</taxon>
        <taxon>Trombidioidea</taxon>
        <taxon>Trombidiidae</taxon>
        <taxon>Dinothrombium</taxon>
    </lineage>
</organism>
<dbReference type="PANTHER" id="PTHR12147">
    <property type="entry name" value="METALLOPEPTIDASE M28 FAMILY MEMBER"/>
    <property type="match status" value="1"/>
</dbReference>
<comment type="caution">
    <text evidence="4">The sequence shown here is derived from an EMBL/GenBank/DDBJ whole genome shotgun (WGS) entry which is preliminary data.</text>
</comment>
<dbReference type="Proteomes" id="UP000285301">
    <property type="component" value="Unassembled WGS sequence"/>
</dbReference>
<feature type="non-terminal residue" evidence="4">
    <location>
        <position position="1"/>
    </location>
</feature>
<protein>
    <recommendedName>
        <fullName evidence="3">Peptidase M28 domain-containing protein</fullName>
    </recommendedName>
</protein>
<name>A0A443QC98_9ACAR</name>
<proteinExistence type="inferred from homology"/>
<dbReference type="Gene3D" id="3.40.630.10">
    <property type="entry name" value="Zn peptidases"/>
    <property type="match status" value="1"/>
</dbReference>
<reference evidence="4 5" key="1">
    <citation type="journal article" date="2018" name="Gigascience">
        <title>Genomes of trombidid mites reveal novel predicted allergens and laterally-transferred genes associated with secondary metabolism.</title>
        <authorList>
            <person name="Dong X."/>
            <person name="Chaisiri K."/>
            <person name="Xia D."/>
            <person name="Armstrong S.D."/>
            <person name="Fang Y."/>
            <person name="Donnelly M.J."/>
            <person name="Kadowaki T."/>
            <person name="McGarry J.W."/>
            <person name="Darby A.C."/>
            <person name="Makepeace B.L."/>
        </authorList>
    </citation>
    <scope>NUCLEOTIDE SEQUENCE [LARGE SCALE GENOMIC DNA]</scope>
    <source>
        <strain evidence="4">UoL-WK</strain>
    </source>
</reference>
<dbReference type="GO" id="GO:0008235">
    <property type="term" value="F:metalloexopeptidase activity"/>
    <property type="evidence" value="ECO:0007669"/>
    <property type="project" value="InterPro"/>
</dbReference>
<dbReference type="GO" id="GO:0006508">
    <property type="term" value="P:proteolysis"/>
    <property type="evidence" value="ECO:0007669"/>
    <property type="project" value="InterPro"/>
</dbReference>
<accession>A0A443QC98</accession>
<evidence type="ECO:0000259" key="3">
    <source>
        <dbReference type="Pfam" id="PF04389"/>
    </source>
</evidence>
<evidence type="ECO:0000256" key="1">
    <source>
        <dbReference type="ARBA" id="ARBA00001947"/>
    </source>
</evidence>
<keyword evidence="5" id="KW-1185">Reference proteome</keyword>
<gene>
    <name evidence="4" type="ORF">B4U79_02977</name>
</gene>